<gene>
    <name evidence="2" type="ORF">JFL75_04900</name>
</gene>
<keyword evidence="1" id="KW-0732">Signal</keyword>
<evidence type="ECO:0000256" key="1">
    <source>
        <dbReference type="SAM" id="SignalP"/>
    </source>
</evidence>
<accession>A0A7T7XPR3</accession>
<sequence length="269" mass="29745">MKKTISAFCTLIMGCFIAAVTACGSGSGGSSADWENWPPDSVWKTYGLTGLPQPAAGEFAGAWKINDHNGINAKWKSMPETAFTNYKSALEVQFPQLTFNASGDAYNEYKQYVDMYSAVYKYNNAPYTLTISWVRQNYITSTGTTVPRNGAELTVKAAFDTNEWPWPELWTRFGLTNIQPPTGGTVEKAEADNSGIQVITFSGITSTDFDTYRATLETDYSFLFEPPVVVGPSKTYLGPYTNSNDGSSWLITFTFFEDDSELLMMVSKN</sequence>
<proteinExistence type="predicted"/>
<feature type="chain" id="PRO_5030910568" evidence="1">
    <location>
        <begin position="19"/>
        <end position="269"/>
    </location>
</feature>
<feature type="signal peptide" evidence="1">
    <location>
        <begin position="1"/>
        <end position="18"/>
    </location>
</feature>
<evidence type="ECO:0000313" key="3">
    <source>
        <dbReference type="Proteomes" id="UP000595917"/>
    </source>
</evidence>
<evidence type="ECO:0000313" key="2">
    <source>
        <dbReference type="EMBL" id="QQO10261.1"/>
    </source>
</evidence>
<dbReference type="AlphaFoldDB" id="A0A7T7XPR3"/>
<dbReference type="KEGG" id="bhc:JFL75_04900"/>
<protein>
    <submittedName>
        <fullName evidence="2">Uncharacterized protein</fullName>
    </submittedName>
</protein>
<dbReference type="RefSeq" id="WP_215627565.1">
    <property type="nucleotide sequence ID" value="NZ_CP067089.2"/>
</dbReference>
<keyword evidence="3" id="KW-1185">Reference proteome</keyword>
<dbReference type="PROSITE" id="PS51257">
    <property type="entry name" value="PROKAR_LIPOPROTEIN"/>
    <property type="match status" value="1"/>
</dbReference>
<dbReference type="EMBL" id="CP067089">
    <property type="protein sequence ID" value="QQO10261.1"/>
    <property type="molecule type" value="Genomic_DNA"/>
</dbReference>
<name>A0A7T7XPR3_9SPIR</name>
<reference evidence="2" key="1">
    <citation type="submission" date="2021-01" db="EMBL/GenBank/DDBJ databases">
        <title>Description of Breznakiella homolactica.</title>
        <authorList>
            <person name="Song Y."/>
            <person name="Brune A."/>
        </authorList>
    </citation>
    <scope>NUCLEOTIDE SEQUENCE</scope>
    <source>
        <strain evidence="2">RmG30</strain>
    </source>
</reference>
<organism evidence="2 3">
    <name type="scientific">Breznakiella homolactica</name>
    <dbReference type="NCBI Taxonomy" id="2798577"/>
    <lineage>
        <taxon>Bacteria</taxon>
        <taxon>Pseudomonadati</taxon>
        <taxon>Spirochaetota</taxon>
        <taxon>Spirochaetia</taxon>
        <taxon>Spirochaetales</taxon>
        <taxon>Breznakiellaceae</taxon>
        <taxon>Breznakiella</taxon>
    </lineage>
</organism>
<dbReference type="Proteomes" id="UP000595917">
    <property type="component" value="Chromosome"/>
</dbReference>